<name>A0A0N0BGR9_9HYME</name>
<organism evidence="11 12">
    <name type="scientific">Melipona quadrifasciata</name>
    <dbReference type="NCBI Taxonomy" id="166423"/>
    <lineage>
        <taxon>Eukaryota</taxon>
        <taxon>Metazoa</taxon>
        <taxon>Ecdysozoa</taxon>
        <taxon>Arthropoda</taxon>
        <taxon>Hexapoda</taxon>
        <taxon>Insecta</taxon>
        <taxon>Pterygota</taxon>
        <taxon>Neoptera</taxon>
        <taxon>Endopterygota</taxon>
        <taxon>Hymenoptera</taxon>
        <taxon>Apocrita</taxon>
        <taxon>Aculeata</taxon>
        <taxon>Apoidea</taxon>
        <taxon>Anthophila</taxon>
        <taxon>Apidae</taxon>
        <taxon>Melipona</taxon>
    </lineage>
</organism>
<dbReference type="OrthoDB" id="7699053at2759"/>
<dbReference type="Proteomes" id="UP000053105">
    <property type="component" value="Unassembled WGS sequence"/>
</dbReference>
<keyword evidence="2" id="KW-1003">Cell membrane</keyword>
<feature type="transmembrane region" description="Helical" evidence="10">
    <location>
        <begin position="37"/>
        <end position="53"/>
    </location>
</feature>
<dbReference type="PANTHER" id="PTHR21137:SF35">
    <property type="entry name" value="ODORANT RECEPTOR 19A-RELATED"/>
    <property type="match status" value="1"/>
</dbReference>
<feature type="transmembrane region" description="Helical" evidence="10">
    <location>
        <begin position="989"/>
        <end position="1007"/>
    </location>
</feature>
<feature type="transmembrane region" description="Helical" evidence="10">
    <location>
        <begin position="390"/>
        <end position="412"/>
    </location>
</feature>
<feature type="transmembrane region" description="Helical" evidence="10">
    <location>
        <begin position="741"/>
        <end position="760"/>
    </location>
</feature>
<dbReference type="GO" id="GO:0005549">
    <property type="term" value="F:odorant binding"/>
    <property type="evidence" value="ECO:0007669"/>
    <property type="project" value="InterPro"/>
</dbReference>
<keyword evidence="7 10" id="KW-0472">Membrane</keyword>
<reference evidence="11 12" key="1">
    <citation type="submission" date="2015-07" db="EMBL/GenBank/DDBJ databases">
        <title>The genome of Melipona quadrifasciata.</title>
        <authorList>
            <person name="Pan H."/>
            <person name="Kapheim K."/>
        </authorList>
    </citation>
    <scope>NUCLEOTIDE SEQUENCE [LARGE SCALE GENOMIC DNA]</scope>
    <source>
        <strain evidence="11">0111107301</strain>
        <tissue evidence="11">Whole body</tissue>
    </source>
</reference>
<dbReference type="EMBL" id="KQ435770">
    <property type="protein sequence ID" value="KOX75188.1"/>
    <property type="molecule type" value="Genomic_DNA"/>
</dbReference>
<sequence length="2474" mass="285532">MVELITFGYNSLNSDAHDTLLIKLVGVWPDQERVTKFVTRFVILVLVIIALITEMEITNVIKVDFPYIVGITDNTILQHGRAIGSDTVPGYRYRFKHAMDKVNVYDEKYNDVLIYETYVKVRQSIEAHKKAVEYVEKVDACHVYYFLILLGFIIVAFTSTFVRVETEMGIRFFTLWGFTVAQLVHLFFLTVMGQFVVNSNEEIFQTIYEAKWYNGSWRMQSLYVLVLRKCLNPPTITGGGLVPLNLDSFVQVSRVVVFYSTDVLLDQMVYLSIAMIILVKQINFILNEKKLKEIISEIVIDRLMERPKEELEILDTYYKKAIILCSIYKGDNGNEQILTLQKPTSIFSCALMFVFMPAIPPILNIIAPLNESRACEFVYPAYYFVDEQRYYYVILAHMISMALVLAVVYIACDINLIHVIHHGCALLIISGYRFKHAMDDANLCEERYSDMLTSKIYAKVCRSIEAHRKAVEYVDKIDACYVYYFFLILGFIIMAFTSTFVRISTMEVGSRYFTFCAFIAAQLVHLLFVMIMGQFVVNSNDEIFRTIYGAKWYNGSSKTQLLYVLVLRKCLNPPLLTGGKLIPLNLYSFVQLDIPMNFFLVTCCTIMNWQTVEDQYHRDNKFFAQLVGIWPRQERLTKFSIRLVILVIVTIAIITEVSRIMLFCSVDVLLDQVVYLDIGITVLVKQYNYILNEKKLKELLNEIVADRLTERPKEEVEILDTYYRKAIIFSSVYKASISSSALMFISIPAIPPILNIITPLNESRGREFVYPAYYFVDEQRYYYVILAHMVSMALVLAAVYIACDINLIYLIHHGCALLAISGYVDKIGACYVRYFFLLLGLIIVAFTSTFVRLSTMEVGIRFFTFCGFTIAQLVHLLFLTVMGQFVENSNDEIFQTVYEAKWYNGSSKTQLLYVLVLRKCLTPPTLTGGGLVSLNLYSFVQLVGVWPYQERFTKFSIRLFIFVLITFALITQVSRVIVFYSTETLMDEVVYLVISITILIKQYNYILNEKKFDKLLSEIVFDRLMERPREELEILDTYYRKAIIFSSIYKASISTSALTFILIPAIPPILNIIAPLNQSRGRDFVYPAYYFVDEQRYYYPILANMIIGALVLAAVYIASDINLIYLIHHGCALLAISGYRFKHALDDVHLYDEKYNDALMHEAYVKVCRSIEGHKRAVEYEANWYNGSSRIQLLYVLVMRKCLNPPVLSGGGLVPLNLFSFVQTVEDQYLRDNKFFAQLVGVWPQQARLTKFSIRLFIFVLVIVALITQVSRVIVFYTTETLMDEVVYLVISITILIKQYNYILNEKELEKLLSEIVFDRLMERPEGELEILDTYFRKAIMFSSIYKASISTSALMFILVPAVPPILNIIAPLNESRGREFVYPAYYFVDEQRYYYPILANMIIGALVLAAVYIASDINLIYLIHHGCALLAISGYRFKHALDDVNLYDEKYNDALMHEAYSKVCRSIEGHKRAVEYVEKVGTCYVRYFFLLLGLIIIAFTSTFIRLSTMEMGTRFVTFCIFTVAQLIHLLFLTIMGQFVENSNNEIFQTIYEANWYSGSSRTQLLYVLVYEAKWYYGSPKMQLLYVLVLRQCLNSPILTGEGLIPLNFYSFVQASRVIVFYSIDTLMDEVVYLVITATVPIKQYNYILNEKQLEELLREIVFDHQMERSKEEMKILDTYYRKALIFSFLYKASISTSALTFILIPAIPPILNIIAPLNQSRGHEFVYPAYFFVDEQRYYYLILVIMIISSLVLASVYIACDVNLIHLIHHGCALLAISGYRFKHALDDVNLYDEKYNDALMHEAYAKVCRSIKGHKKAVEYVEKIDACYVHYFLVLLGIIITAFTSTFIRLSTMEMETRYFTFCIFTVAQLVHLLFLTVMGQIVENSNNEVFQRMYEANWYSGSPRTQLLYVLVLRKCLNPPVLSGGGLIPLNLFSFVQTARVIHIGTLDVVIEQSSLIGAAILMIIKHGNYLVNATKLESLLNDMSEDWATNRLKEEFEIMTTYANRGSFLAKFYFANASVCALLFAQMPWSARLIHMLKHQNTSPPLIYSIPGYYFVEDDREYYYYIQLYLSLCIYVVLVVFISCDTLYMVLVQHGCGLLTVAGYEALWYNTHPKTQALYVLALRRSLTPTCLTAGGLIELNMESFSEAARIIHIGTIDVMIEQSSLLGTVILMIVKHSNYILNATKLKSLLNDMSEDWAIDRLKEEFEIMTTYASRGSFMVKFYYAIFIQMPWSTRLFFMLKQHNTSPPMVYSVPGYYFVEDDSEYFYYIQIHLALCIYVVLVVIVACDTSYMVLVQHGCGLLTVAGYRFKHTVNENSFNAIYSETMTREIHASVRFSIQGHQRAITFLEKIENTHVTYLFLTMGLVVMCISIAMVQVATMEVSFDFYKYTGFLLIQLLHLCFLTMQGQFVINSCDEIYDAIYEALWYNTHPKTQALYIFALRRSLTPLRLTAGGLIQLDMQRFSEVMYQ</sequence>
<feature type="transmembrane region" description="Helical" evidence="10">
    <location>
        <begin position="2066"/>
        <end position="2088"/>
    </location>
</feature>
<dbReference type="GO" id="GO:0004984">
    <property type="term" value="F:olfactory receptor activity"/>
    <property type="evidence" value="ECO:0007669"/>
    <property type="project" value="InterPro"/>
</dbReference>
<keyword evidence="4 10" id="KW-0812">Transmembrane</keyword>
<keyword evidence="3" id="KW-0716">Sensory transduction</keyword>
<feature type="transmembrane region" description="Helical" evidence="10">
    <location>
        <begin position="2363"/>
        <end position="2385"/>
    </location>
</feature>
<evidence type="ECO:0000313" key="11">
    <source>
        <dbReference type="EMBL" id="KOX75188.1"/>
    </source>
</evidence>
<feature type="transmembrane region" description="Helical" evidence="10">
    <location>
        <begin position="1394"/>
        <end position="1413"/>
    </location>
</feature>
<feature type="transmembrane region" description="Helical" evidence="10">
    <location>
        <begin position="2012"/>
        <end position="2033"/>
    </location>
</feature>
<comment type="subcellular location">
    <subcellularLocation>
        <location evidence="1">Cell membrane</location>
        <topology evidence="1">Multi-pass membrane protein</topology>
    </subcellularLocation>
</comment>
<evidence type="ECO:0000256" key="6">
    <source>
        <dbReference type="ARBA" id="ARBA00022989"/>
    </source>
</evidence>
<feature type="transmembrane region" description="Helical" evidence="10">
    <location>
        <begin position="781"/>
        <end position="801"/>
    </location>
</feature>
<feature type="transmembrane region" description="Helical" evidence="10">
    <location>
        <begin position="1097"/>
        <end position="1118"/>
    </location>
</feature>
<feature type="transmembrane region" description="Helical" evidence="10">
    <location>
        <begin position="1861"/>
        <end position="1885"/>
    </location>
</feature>
<feature type="transmembrane region" description="Helical" evidence="10">
    <location>
        <begin position="481"/>
        <end position="500"/>
    </location>
</feature>
<evidence type="ECO:0000256" key="1">
    <source>
        <dbReference type="ARBA" id="ARBA00004651"/>
    </source>
</evidence>
<proteinExistence type="predicted"/>
<feature type="transmembrane region" description="Helical" evidence="10">
    <location>
        <begin position="143"/>
        <end position="162"/>
    </location>
</feature>
<keyword evidence="12" id="KW-1185">Reference proteome</keyword>
<feature type="transmembrane region" description="Helical" evidence="10">
    <location>
        <begin position="1485"/>
        <end position="1504"/>
    </location>
</feature>
<feature type="transmembrane region" description="Helical" evidence="10">
    <location>
        <begin position="831"/>
        <end position="853"/>
    </location>
</feature>
<feature type="transmembrane region" description="Helical" evidence="10">
    <location>
        <begin position="2391"/>
        <end position="2408"/>
    </location>
</feature>
<keyword evidence="5" id="KW-0552">Olfaction</keyword>
<feature type="transmembrane region" description="Helical" evidence="10">
    <location>
        <begin position="1256"/>
        <end position="1274"/>
    </location>
</feature>
<feature type="transmembrane region" description="Helical" evidence="10">
    <location>
        <begin position="268"/>
        <end position="286"/>
    </location>
</feature>
<feature type="transmembrane region" description="Helical" evidence="10">
    <location>
        <begin position="1739"/>
        <end position="1759"/>
    </location>
</feature>
<feature type="transmembrane region" description="Helical" evidence="10">
    <location>
        <begin position="1354"/>
        <end position="1374"/>
    </location>
</feature>
<dbReference type="GO" id="GO:0007165">
    <property type="term" value="P:signal transduction"/>
    <property type="evidence" value="ECO:0007669"/>
    <property type="project" value="UniProtKB-KW"/>
</dbReference>
<feature type="transmembrane region" description="Helical" evidence="10">
    <location>
        <begin position="1286"/>
        <end position="1304"/>
    </location>
</feature>
<feature type="transmembrane region" description="Helical" evidence="10">
    <location>
        <begin position="639"/>
        <end position="662"/>
    </location>
</feature>
<feature type="transmembrane region" description="Helical" evidence="10">
    <location>
        <begin position="346"/>
        <end position="370"/>
    </location>
</feature>
<feature type="transmembrane region" description="Helical" evidence="10">
    <location>
        <begin position="1516"/>
        <end position="1540"/>
    </location>
</feature>
<evidence type="ECO:0008006" key="13">
    <source>
        <dbReference type="Google" id="ProtNLM"/>
    </source>
</evidence>
<feature type="transmembrane region" description="Helical" evidence="10">
    <location>
        <begin position="174"/>
        <end position="197"/>
    </location>
</feature>
<evidence type="ECO:0000256" key="3">
    <source>
        <dbReference type="ARBA" id="ARBA00022606"/>
    </source>
</evidence>
<dbReference type="GO" id="GO:0005886">
    <property type="term" value="C:plasma membrane"/>
    <property type="evidence" value="ECO:0007669"/>
    <property type="project" value="UniProtKB-SubCell"/>
</dbReference>
<dbReference type="STRING" id="166423.A0A0N0BGR9"/>
<dbReference type="InterPro" id="IPR004117">
    <property type="entry name" value="7tm6_olfct_rcpt"/>
</dbReference>
<evidence type="ECO:0000256" key="8">
    <source>
        <dbReference type="ARBA" id="ARBA00023170"/>
    </source>
</evidence>
<keyword evidence="9" id="KW-0807">Transducer</keyword>
<evidence type="ECO:0000256" key="2">
    <source>
        <dbReference type="ARBA" id="ARBA00022475"/>
    </source>
</evidence>
<keyword evidence="8" id="KW-0675">Receptor</keyword>
<feature type="transmembrane region" description="Helical" evidence="10">
    <location>
        <begin position="2227"/>
        <end position="2245"/>
    </location>
</feature>
<feature type="transmembrane region" description="Helical" evidence="10">
    <location>
        <begin position="859"/>
        <end position="879"/>
    </location>
</feature>
<dbReference type="InterPro" id="IPR023298">
    <property type="entry name" value="ATPase_P-typ_TM_dom_sf"/>
</dbReference>
<feature type="transmembrane region" description="Helical" evidence="10">
    <location>
        <begin position="2270"/>
        <end position="2292"/>
    </location>
</feature>
<evidence type="ECO:0000256" key="9">
    <source>
        <dbReference type="ARBA" id="ARBA00023224"/>
    </source>
</evidence>
<feature type="transmembrane region" description="Helical" evidence="10">
    <location>
        <begin position="1830"/>
        <end position="1849"/>
    </location>
</feature>
<evidence type="ECO:0000313" key="12">
    <source>
        <dbReference type="Proteomes" id="UP000053105"/>
    </source>
</evidence>
<feature type="transmembrane region" description="Helical" evidence="10">
    <location>
        <begin position="1057"/>
        <end position="1077"/>
    </location>
</feature>
<feature type="transmembrane region" description="Helical" evidence="10">
    <location>
        <begin position="959"/>
        <end position="977"/>
    </location>
</feature>
<accession>A0A0N0BGR9</accession>
<evidence type="ECO:0000256" key="7">
    <source>
        <dbReference type="ARBA" id="ARBA00023136"/>
    </source>
</evidence>
<dbReference type="SUPFAM" id="SSF81665">
    <property type="entry name" value="Calcium ATPase, transmembrane domain M"/>
    <property type="match status" value="1"/>
</dbReference>
<feature type="transmembrane region" description="Helical" evidence="10">
    <location>
        <begin position="512"/>
        <end position="537"/>
    </location>
</feature>
<protein>
    <recommendedName>
        <fullName evidence="13">Odorant receptor 13a</fullName>
    </recommendedName>
</protein>
<evidence type="ECO:0000256" key="5">
    <source>
        <dbReference type="ARBA" id="ARBA00022725"/>
    </source>
</evidence>
<evidence type="ECO:0000256" key="4">
    <source>
        <dbReference type="ARBA" id="ARBA00022692"/>
    </source>
</evidence>
<gene>
    <name evidence="11" type="ORF">WN51_12902</name>
</gene>
<dbReference type="Pfam" id="PF02949">
    <property type="entry name" value="7tm_6"/>
    <property type="match status" value="9"/>
</dbReference>
<keyword evidence="6 10" id="KW-1133">Transmembrane helix</keyword>
<dbReference type="PANTHER" id="PTHR21137">
    <property type="entry name" value="ODORANT RECEPTOR"/>
    <property type="match status" value="1"/>
</dbReference>
<evidence type="ECO:0000256" key="10">
    <source>
        <dbReference type="SAM" id="Phobius"/>
    </source>
</evidence>
<feature type="transmembrane region" description="Helical" evidence="10">
    <location>
        <begin position="807"/>
        <end position="824"/>
    </location>
</feature>